<proteinExistence type="inferred from homology"/>
<dbReference type="PANTHER" id="PTHR13581:SF5">
    <property type="entry name" value="MRG_MORF4L-BINDING PROTEIN"/>
    <property type="match status" value="1"/>
</dbReference>
<keyword evidence="8" id="KW-1185">Reference proteome</keyword>
<evidence type="ECO:0000256" key="7">
    <source>
        <dbReference type="SAM" id="MobiDB-lite"/>
    </source>
</evidence>
<sequence length="186" mass="21011">MFVEKQRTTKQTKMAANEDSDLDIVWDADLEVNLFHAMKGHKPVGVNKNFHMMCIHEKFTLSTGKKCTANVLWKHLGTMYDLPALHESEILPFPNREKDFHLTDEFLDLICSKEKDQEKSGHRSRDSTSSNDENPAKATPKLAAISATPSSTDNSPKRKRTRNTTTASSSPNTETPPSTVKRRRVL</sequence>
<feature type="region of interest" description="Disordered" evidence="7">
    <location>
        <begin position="113"/>
        <end position="186"/>
    </location>
</feature>
<evidence type="ECO:0000256" key="5">
    <source>
        <dbReference type="ARBA" id="ARBA00023163"/>
    </source>
</evidence>
<keyword evidence="4" id="KW-0805">Transcription regulation</keyword>
<organism evidence="8 9">
    <name type="scientific">Saccoglossus kowalevskii</name>
    <name type="common">Acorn worm</name>
    <dbReference type="NCBI Taxonomy" id="10224"/>
    <lineage>
        <taxon>Eukaryota</taxon>
        <taxon>Metazoa</taxon>
        <taxon>Hemichordata</taxon>
        <taxon>Enteropneusta</taxon>
        <taxon>Harrimaniidae</taxon>
        <taxon>Saccoglossus</taxon>
    </lineage>
</organism>
<evidence type="ECO:0000256" key="1">
    <source>
        <dbReference type="ARBA" id="ARBA00004123"/>
    </source>
</evidence>
<dbReference type="Pfam" id="PF07904">
    <property type="entry name" value="Eaf7"/>
    <property type="match status" value="1"/>
</dbReference>
<evidence type="ECO:0000256" key="2">
    <source>
        <dbReference type="ARBA" id="ARBA00007117"/>
    </source>
</evidence>
<feature type="compositionally biased region" description="Low complexity" evidence="7">
    <location>
        <begin position="163"/>
        <end position="179"/>
    </location>
</feature>
<reference evidence="9" key="1">
    <citation type="submission" date="2025-08" db="UniProtKB">
        <authorList>
            <consortium name="RefSeq"/>
        </authorList>
    </citation>
    <scope>IDENTIFICATION</scope>
    <source>
        <tissue evidence="9">Testes</tissue>
    </source>
</reference>
<name>A0ABM0MEB4_SACKO</name>
<keyword evidence="5" id="KW-0804">Transcription</keyword>
<feature type="compositionally biased region" description="Basic and acidic residues" evidence="7">
    <location>
        <begin position="113"/>
        <end position="126"/>
    </location>
</feature>
<keyword evidence="6" id="KW-0539">Nucleus</keyword>
<dbReference type="RefSeq" id="XP_006818355.1">
    <property type="nucleotide sequence ID" value="XM_006818292.1"/>
</dbReference>
<evidence type="ECO:0000313" key="8">
    <source>
        <dbReference type="Proteomes" id="UP000694865"/>
    </source>
</evidence>
<evidence type="ECO:0000256" key="3">
    <source>
        <dbReference type="ARBA" id="ARBA00022853"/>
    </source>
</evidence>
<comment type="similarity">
    <text evidence="2">Belongs to the EAF7 family.</text>
</comment>
<accession>A0ABM0MEB4</accession>
<dbReference type="InterPro" id="IPR012423">
    <property type="entry name" value="Eaf7/MRGBP"/>
</dbReference>
<dbReference type="Proteomes" id="UP000694865">
    <property type="component" value="Unplaced"/>
</dbReference>
<evidence type="ECO:0000313" key="9">
    <source>
        <dbReference type="RefSeq" id="XP_006818355.1"/>
    </source>
</evidence>
<gene>
    <name evidence="9" type="primary">LOC102806289</name>
</gene>
<protein>
    <submittedName>
        <fullName evidence="9">MRG/MORF4L-binding protein-like</fullName>
    </submittedName>
</protein>
<evidence type="ECO:0000256" key="4">
    <source>
        <dbReference type="ARBA" id="ARBA00023015"/>
    </source>
</evidence>
<keyword evidence="3" id="KW-0156">Chromatin regulator</keyword>
<evidence type="ECO:0000256" key="6">
    <source>
        <dbReference type="ARBA" id="ARBA00023242"/>
    </source>
</evidence>
<dbReference type="PANTHER" id="PTHR13581">
    <property type="entry name" value="MRG-BINDING PROTEIN"/>
    <property type="match status" value="1"/>
</dbReference>
<dbReference type="GeneID" id="102806289"/>
<comment type="subcellular location">
    <subcellularLocation>
        <location evidence="1">Nucleus</location>
    </subcellularLocation>
</comment>